<dbReference type="SMART" id="SM00387">
    <property type="entry name" value="HATPase_c"/>
    <property type="match status" value="1"/>
</dbReference>
<keyword evidence="3 7" id="KW-0597">Phosphoprotein</keyword>
<dbReference type="Pfam" id="PF00072">
    <property type="entry name" value="Response_reg"/>
    <property type="match status" value="1"/>
</dbReference>
<evidence type="ECO:0000256" key="1">
    <source>
        <dbReference type="ARBA" id="ARBA00000085"/>
    </source>
</evidence>
<evidence type="ECO:0000256" key="4">
    <source>
        <dbReference type="ARBA" id="ARBA00023015"/>
    </source>
</evidence>
<dbReference type="InterPro" id="IPR009057">
    <property type="entry name" value="Homeodomain-like_sf"/>
</dbReference>
<sequence>MKIKIAIISYLLGAWLSVCGQGDRLFIQHKFHRLDESHKLSNNVINDIAQDSLGYIWVATEGGLLRYQGFEFKTYRKDRSNPNSLPHNLVYKVYVDDENQVWALTEQGVAIYSYETDEVFRYLPDQLSVGITSMAKSSDGQYYFGSYTGGLWTGVDSLKNIPLVTTDGKADLSLEGISNIEIGEEYLWISFNLRGMLQYHLKTHEVIYHGLKPSFNLDRAEFYDFIIDQDQVIWIASNLGLLRMKPGEDGAYHYERVLRTLPFDDYLSIHLDDNGQLWLGSRQNGMYTIDAKELTVIQHFEPQSDDSGISHRTISNIFRDNSGLMWLGTHNGGLNDFDPEGEQVRYLTHSPVSSNSLSYESVWGISPSRDGGIWVGTDGKGLNYLDPKTGKIEPKYEEELKNRAILCAFEDNQSRLWLGTYEHGLYMIDAQGHISNFTTRSANSELIGNDIRVVHQTLEGQILIGANGVGLYHFDEEKEEVVMVDGGSGLDIRSIISIDEKLIYLGSFRSGFLRADKTQGGWRIERVKVPQIVGRMVISDIKRYKSKLLLATRENGLVTYDMLSEQFDFFPDQSLLRDIAVSGVALDRQGNVWLTSNSGIYSYNFDTDIVTQFDEMDGVQPGHFNYGSLFISDQGYLVAGGIHGMNLFYTEELLEEPPIVPVIFNELKVLNEKVTPINSDYFESGKSIFLTDKVVLSHTDNVFSLSYSIPGFNIGKQNKFEYKLEGYDTDWQTNNEINEATYRNVPFGHYTFRVKSIYDDKISNSLKVEVATPLWRTWEAYFLFMLVIAFLLWRFIKFNNVRVVLRQQLKFEKELREKDHNVMQEKLRFYTNFSHELKTPLTLIQGPVNDLIKKEKDPEHLYYLQLIKKNTSILLKFIGRMLEFRKVEMNKTIFNIGKHDLNILAQEEAESFGYLAREKGIQFGFYSENNLNAWVDIEKIQIVMNNLLSNAIKFSESGKKVQFGVFKEEEVFVIEVKDQGEGINPSEIDNIFSPFYQASNSVGSGGTGIGLALSKNFVESHGGTIEVESGRDGTVFRVEIPVGKEHLEGKDHVRFISSEPSELLEIEKIAESFVIDGRQETIGDADRVMLVVDDNKDISRYISSLFSSEFKVILAEDGIEAFNQAVSSMPDIIISDMMMPGLDGIGLCKKLKHNIATSHVPIILLTAKNSNKSKIDGFEVGADDYITKPFDSELLKVRVANILSRRKLLHLKYTTGDLVVSKDQQVSKEEEFVLHVEATIISMLSASEFNVPDLCKELGMSQTSLYRKIKSLTDDSIQVFIRKIKIKRAAHLLVSEDLTVAEVAMAMNFSDLKYFRKCFKEQFDMTPSEYKNSRVENSHTI</sequence>
<dbReference type="Pfam" id="PF07495">
    <property type="entry name" value="Y_Y_Y"/>
    <property type="match status" value="1"/>
</dbReference>
<dbReference type="CDD" id="cd17574">
    <property type="entry name" value="REC_OmpR"/>
    <property type="match status" value="1"/>
</dbReference>
<evidence type="ECO:0000256" key="2">
    <source>
        <dbReference type="ARBA" id="ARBA00012438"/>
    </source>
</evidence>
<dbReference type="Gene3D" id="1.10.10.60">
    <property type="entry name" value="Homeodomain-like"/>
    <property type="match status" value="1"/>
</dbReference>
<organism evidence="11 12">
    <name type="scientific">Reichenbachiella ulvae</name>
    <dbReference type="NCBI Taxonomy" id="2980104"/>
    <lineage>
        <taxon>Bacteria</taxon>
        <taxon>Pseudomonadati</taxon>
        <taxon>Bacteroidota</taxon>
        <taxon>Cytophagia</taxon>
        <taxon>Cytophagales</taxon>
        <taxon>Reichenbachiellaceae</taxon>
        <taxon>Reichenbachiella</taxon>
    </lineage>
</organism>
<dbReference type="SUPFAM" id="SSF46689">
    <property type="entry name" value="Homeodomain-like"/>
    <property type="match status" value="1"/>
</dbReference>
<dbReference type="PROSITE" id="PS50110">
    <property type="entry name" value="RESPONSE_REGULATORY"/>
    <property type="match status" value="1"/>
</dbReference>
<dbReference type="PROSITE" id="PS50109">
    <property type="entry name" value="HIS_KIN"/>
    <property type="match status" value="1"/>
</dbReference>
<keyword evidence="5" id="KW-0238">DNA-binding</keyword>
<evidence type="ECO:0000259" key="8">
    <source>
        <dbReference type="PROSITE" id="PS01124"/>
    </source>
</evidence>
<dbReference type="CDD" id="cd00075">
    <property type="entry name" value="HATPase"/>
    <property type="match status" value="1"/>
</dbReference>
<evidence type="ECO:0000259" key="9">
    <source>
        <dbReference type="PROSITE" id="PS50109"/>
    </source>
</evidence>
<dbReference type="InterPro" id="IPR011006">
    <property type="entry name" value="CheY-like_superfamily"/>
</dbReference>
<dbReference type="Gene3D" id="1.10.287.130">
    <property type="match status" value="1"/>
</dbReference>
<reference evidence="11 12" key="1">
    <citation type="submission" date="2022-10" db="EMBL/GenBank/DDBJ databases">
        <title>Comparative genomics and taxonomic characterization of three novel marine species of genus Reichenbachiella exhibiting antioxidant and polysaccharide degradation activities.</title>
        <authorList>
            <person name="Muhammad N."/>
            <person name="Lee Y.-J."/>
            <person name="Ko J."/>
            <person name="Kim S.-G."/>
        </authorList>
    </citation>
    <scope>NUCLEOTIDE SEQUENCE [LARGE SCALE GENOMIC DNA]</scope>
    <source>
        <strain evidence="11 12">ABR2-5</strain>
    </source>
</reference>
<gene>
    <name evidence="11" type="ORF">N7U62_11930</name>
</gene>
<dbReference type="PROSITE" id="PS01124">
    <property type="entry name" value="HTH_ARAC_FAMILY_2"/>
    <property type="match status" value="1"/>
</dbReference>
<dbReference type="SMART" id="SM00342">
    <property type="entry name" value="HTH_ARAC"/>
    <property type="match status" value="1"/>
</dbReference>
<dbReference type="Pfam" id="PF12833">
    <property type="entry name" value="HTH_18"/>
    <property type="match status" value="1"/>
</dbReference>
<dbReference type="SUPFAM" id="SSF47384">
    <property type="entry name" value="Homodimeric domain of signal transducing histidine kinase"/>
    <property type="match status" value="1"/>
</dbReference>
<dbReference type="InterPro" id="IPR001789">
    <property type="entry name" value="Sig_transdc_resp-reg_receiver"/>
</dbReference>
<dbReference type="InterPro" id="IPR015943">
    <property type="entry name" value="WD40/YVTN_repeat-like_dom_sf"/>
</dbReference>
<dbReference type="SMART" id="SM00388">
    <property type="entry name" value="HisKA"/>
    <property type="match status" value="1"/>
</dbReference>
<dbReference type="InterPro" id="IPR011123">
    <property type="entry name" value="Y_Y_Y"/>
</dbReference>
<dbReference type="InterPro" id="IPR003594">
    <property type="entry name" value="HATPase_dom"/>
</dbReference>
<protein>
    <recommendedName>
        <fullName evidence="2">histidine kinase</fullName>
        <ecNumber evidence="2">2.7.13.3</ecNumber>
    </recommendedName>
</protein>
<keyword evidence="6" id="KW-0804">Transcription</keyword>
<dbReference type="Gene3D" id="2.130.10.10">
    <property type="entry name" value="YVTN repeat-like/Quinoprotein amine dehydrogenase"/>
    <property type="match status" value="2"/>
</dbReference>
<accession>A0ABT3CUM6</accession>
<feature type="modified residue" description="4-aspartylphosphate" evidence="7">
    <location>
        <position position="1136"/>
    </location>
</feature>
<dbReference type="PANTHER" id="PTHR43547">
    <property type="entry name" value="TWO-COMPONENT HISTIDINE KINASE"/>
    <property type="match status" value="1"/>
</dbReference>
<name>A0ABT3CUM6_9BACT</name>
<dbReference type="CDD" id="cd00082">
    <property type="entry name" value="HisKA"/>
    <property type="match status" value="1"/>
</dbReference>
<dbReference type="InterPro" id="IPR005467">
    <property type="entry name" value="His_kinase_dom"/>
</dbReference>
<dbReference type="InterPro" id="IPR011047">
    <property type="entry name" value="Quinoprotein_ADH-like_sf"/>
</dbReference>
<comment type="caution">
    <text evidence="11">The sequence shown here is derived from an EMBL/GenBank/DDBJ whole genome shotgun (WGS) entry which is preliminary data.</text>
</comment>
<dbReference type="Pfam" id="PF00512">
    <property type="entry name" value="HisKA"/>
    <property type="match status" value="1"/>
</dbReference>
<dbReference type="PROSITE" id="PS00041">
    <property type="entry name" value="HTH_ARAC_FAMILY_1"/>
    <property type="match status" value="1"/>
</dbReference>
<dbReference type="Pfam" id="PF07494">
    <property type="entry name" value="Reg_prop"/>
    <property type="match status" value="1"/>
</dbReference>
<keyword evidence="12" id="KW-1185">Reference proteome</keyword>
<evidence type="ECO:0000256" key="7">
    <source>
        <dbReference type="PROSITE-ProRule" id="PRU00169"/>
    </source>
</evidence>
<dbReference type="Gene3D" id="3.40.50.2300">
    <property type="match status" value="1"/>
</dbReference>
<evidence type="ECO:0000256" key="5">
    <source>
        <dbReference type="ARBA" id="ARBA00023125"/>
    </source>
</evidence>
<dbReference type="SMART" id="SM00448">
    <property type="entry name" value="REC"/>
    <property type="match status" value="1"/>
</dbReference>
<dbReference type="Proteomes" id="UP001300692">
    <property type="component" value="Unassembled WGS sequence"/>
</dbReference>
<dbReference type="SUPFAM" id="SSF63829">
    <property type="entry name" value="Calcium-dependent phosphotriesterase"/>
    <property type="match status" value="1"/>
</dbReference>
<dbReference type="EMBL" id="JAOYOD010000001">
    <property type="protein sequence ID" value="MCV9387378.1"/>
    <property type="molecule type" value="Genomic_DNA"/>
</dbReference>
<dbReference type="InterPro" id="IPR018060">
    <property type="entry name" value="HTH_AraC"/>
</dbReference>
<dbReference type="InterPro" id="IPR018062">
    <property type="entry name" value="HTH_AraC-typ_CS"/>
</dbReference>
<feature type="domain" description="HTH araC/xylS-type" evidence="8">
    <location>
        <begin position="1234"/>
        <end position="1333"/>
    </location>
</feature>
<dbReference type="PANTHER" id="PTHR43547:SF2">
    <property type="entry name" value="HYBRID SIGNAL TRANSDUCTION HISTIDINE KINASE C"/>
    <property type="match status" value="1"/>
</dbReference>
<evidence type="ECO:0000259" key="10">
    <source>
        <dbReference type="PROSITE" id="PS50110"/>
    </source>
</evidence>
<dbReference type="InterPro" id="IPR003661">
    <property type="entry name" value="HisK_dim/P_dom"/>
</dbReference>
<dbReference type="InterPro" id="IPR013783">
    <property type="entry name" value="Ig-like_fold"/>
</dbReference>
<dbReference type="InterPro" id="IPR004358">
    <property type="entry name" value="Sig_transdc_His_kin-like_C"/>
</dbReference>
<dbReference type="RefSeq" id="WP_264138203.1">
    <property type="nucleotide sequence ID" value="NZ_JAOYOD010000001.1"/>
</dbReference>
<dbReference type="EC" id="2.7.13.3" evidence="2"/>
<dbReference type="Pfam" id="PF02518">
    <property type="entry name" value="HATPase_c"/>
    <property type="match status" value="1"/>
</dbReference>
<feature type="domain" description="Response regulatory" evidence="10">
    <location>
        <begin position="1088"/>
        <end position="1203"/>
    </location>
</feature>
<comment type="catalytic activity">
    <reaction evidence="1">
        <text>ATP + protein L-histidine = ADP + protein N-phospho-L-histidine.</text>
        <dbReference type="EC" id="2.7.13.3"/>
    </reaction>
</comment>
<dbReference type="Gene3D" id="2.60.40.10">
    <property type="entry name" value="Immunoglobulins"/>
    <property type="match status" value="1"/>
</dbReference>
<dbReference type="Gene3D" id="3.30.565.10">
    <property type="entry name" value="Histidine kinase-like ATPase, C-terminal domain"/>
    <property type="match status" value="1"/>
</dbReference>
<dbReference type="InterPro" id="IPR036890">
    <property type="entry name" value="HATPase_C_sf"/>
</dbReference>
<dbReference type="SUPFAM" id="SSF55874">
    <property type="entry name" value="ATPase domain of HSP90 chaperone/DNA topoisomerase II/histidine kinase"/>
    <property type="match status" value="1"/>
</dbReference>
<dbReference type="SUPFAM" id="SSF50998">
    <property type="entry name" value="Quinoprotein alcohol dehydrogenase-like"/>
    <property type="match status" value="1"/>
</dbReference>
<dbReference type="InterPro" id="IPR011110">
    <property type="entry name" value="Reg_prop"/>
</dbReference>
<evidence type="ECO:0000313" key="12">
    <source>
        <dbReference type="Proteomes" id="UP001300692"/>
    </source>
</evidence>
<feature type="domain" description="Histidine kinase" evidence="9">
    <location>
        <begin position="832"/>
        <end position="1044"/>
    </location>
</feature>
<dbReference type="SUPFAM" id="SSF52172">
    <property type="entry name" value="CheY-like"/>
    <property type="match status" value="1"/>
</dbReference>
<proteinExistence type="predicted"/>
<dbReference type="PRINTS" id="PR00344">
    <property type="entry name" value="BCTRLSENSOR"/>
</dbReference>
<keyword evidence="4" id="KW-0805">Transcription regulation</keyword>
<evidence type="ECO:0000256" key="3">
    <source>
        <dbReference type="ARBA" id="ARBA00022553"/>
    </source>
</evidence>
<evidence type="ECO:0000313" key="11">
    <source>
        <dbReference type="EMBL" id="MCV9387378.1"/>
    </source>
</evidence>
<dbReference type="InterPro" id="IPR036097">
    <property type="entry name" value="HisK_dim/P_sf"/>
</dbReference>
<evidence type="ECO:0000256" key="6">
    <source>
        <dbReference type="ARBA" id="ARBA00023163"/>
    </source>
</evidence>